<name>A0AAV4AVD2_9GAST</name>
<proteinExistence type="predicted"/>
<keyword evidence="2" id="KW-1185">Reference proteome</keyword>
<dbReference type="Proteomes" id="UP000735302">
    <property type="component" value="Unassembled WGS sequence"/>
</dbReference>
<comment type="caution">
    <text evidence="1">The sequence shown here is derived from an EMBL/GenBank/DDBJ whole genome shotgun (WGS) entry which is preliminary data.</text>
</comment>
<reference evidence="1 2" key="1">
    <citation type="journal article" date="2021" name="Elife">
        <title>Chloroplast acquisition without the gene transfer in kleptoplastic sea slugs, Plakobranchus ocellatus.</title>
        <authorList>
            <person name="Maeda T."/>
            <person name="Takahashi S."/>
            <person name="Yoshida T."/>
            <person name="Shimamura S."/>
            <person name="Takaki Y."/>
            <person name="Nagai Y."/>
            <person name="Toyoda A."/>
            <person name="Suzuki Y."/>
            <person name="Arimoto A."/>
            <person name="Ishii H."/>
            <person name="Satoh N."/>
            <person name="Nishiyama T."/>
            <person name="Hasebe M."/>
            <person name="Maruyama T."/>
            <person name="Minagawa J."/>
            <person name="Obokata J."/>
            <person name="Shigenobu S."/>
        </authorList>
    </citation>
    <scope>NUCLEOTIDE SEQUENCE [LARGE SCALE GENOMIC DNA]</scope>
</reference>
<evidence type="ECO:0000313" key="1">
    <source>
        <dbReference type="EMBL" id="GFO10513.1"/>
    </source>
</evidence>
<dbReference type="AlphaFoldDB" id="A0AAV4AVD2"/>
<gene>
    <name evidence="1" type="ORF">PoB_003701800</name>
</gene>
<evidence type="ECO:0000313" key="2">
    <source>
        <dbReference type="Proteomes" id="UP000735302"/>
    </source>
</evidence>
<accession>A0AAV4AVD2</accession>
<protein>
    <submittedName>
        <fullName evidence="1">Uncharacterized protein</fullName>
    </submittedName>
</protein>
<organism evidence="1 2">
    <name type="scientific">Plakobranchus ocellatus</name>
    <dbReference type="NCBI Taxonomy" id="259542"/>
    <lineage>
        <taxon>Eukaryota</taxon>
        <taxon>Metazoa</taxon>
        <taxon>Spiralia</taxon>
        <taxon>Lophotrochozoa</taxon>
        <taxon>Mollusca</taxon>
        <taxon>Gastropoda</taxon>
        <taxon>Heterobranchia</taxon>
        <taxon>Euthyneura</taxon>
        <taxon>Panpulmonata</taxon>
        <taxon>Sacoglossa</taxon>
        <taxon>Placobranchoidea</taxon>
        <taxon>Plakobranchidae</taxon>
        <taxon>Plakobranchus</taxon>
    </lineage>
</organism>
<dbReference type="EMBL" id="BLXT01004186">
    <property type="protein sequence ID" value="GFO10513.1"/>
    <property type="molecule type" value="Genomic_DNA"/>
</dbReference>
<sequence>MTEVKLGQNQALKENPSCYDALTFYSHFLNRKTMKVSVFIVLCVCITAIVASRERDSGDSGQKGPRNETAMRKIARQLLRRIVTVETALNICLAQFQSSTVASATSADADNYNNNLVDKRDITLQDIMMMRSRLRTARQDLQECTEKLQDEMGGDSTEAPGNISK</sequence>